<name>A0ACC0CC46_CATRO</name>
<comment type="caution">
    <text evidence="1">The sequence shown here is derived from an EMBL/GenBank/DDBJ whole genome shotgun (WGS) entry which is preliminary data.</text>
</comment>
<protein>
    <submittedName>
        <fullName evidence="1">Uncharacterized protein</fullName>
    </submittedName>
</protein>
<accession>A0ACC0CC46</accession>
<reference evidence="2" key="1">
    <citation type="journal article" date="2023" name="Nat. Plants">
        <title>Single-cell RNA sequencing provides a high-resolution roadmap for understanding the multicellular compartmentation of specialized metabolism.</title>
        <authorList>
            <person name="Sun S."/>
            <person name="Shen X."/>
            <person name="Li Y."/>
            <person name="Li Y."/>
            <person name="Wang S."/>
            <person name="Li R."/>
            <person name="Zhang H."/>
            <person name="Shen G."/>
            <person name="Guo B."/>
            <person name="Wei J."/>
            <person name="Xu J."/>
            <person name="St-Pierre B."/>
            <person name="Chen S."/>
            <person name="Sun C."/>
        </authorList>
    </citation>
    <scope>NUCLEOTIDE SEQUENCE [LARGE SCALE GENOMIC DNA]</scope>
</reference>
<dbReference type="Proteomes" id="UP001060085">
    <property type="component" value="Linkage Group LG01"/>
</dbReference>
<dbReference type="EMBL" id="CM044701">
    <property type="protein sequence ID" value="KAI5682519.1"/>
    <property type="molecule type" value="Genomic_DNA"/>
</dbReference>
<sequence>MSSSVMFEPSCYGLSNLDGASLVELNMLGFALEFEGNSLQHVCPITSTRRRRHTKEFEGEGEYEFNTFNCASFWRILDEPFQKKGGWYNPGLQGLVEQLQGLVPRAMDKRMEGSTEEK</sequence>
<organism evidence="1 2">
    <name type="scientific">Catharanthus roseus</name>
    <name type="common">Madagascar periwinkle</name>
    <name type="synonym">Vinca rosea</name>
    <dbReference type="NCBI Taxonomy" id="4058"/>
    <lineage>
        <taxon>Eukaryota</taxon>
        <taxon>Viridiplantae</taxon>
        <taxon>Streptophyta</taxon>
        <taxon>Embryophyta</taxon>
        <taxon>Tracheophyta</taxon>
        <taxon>Spermatophyta</taxon>
        <taxon>Magnoliopsida</taxon>
        <taxon>eudicotyledons</taxon>
        <taxon>Gunneridae</taxon>
        <taxon>Pentapetalae</taxon>
        <taxon>asterids</taxon>
        <taxon>lamiids</taxon>
        <taxon>Gentianales</taxon>
        <taxon>Apocynaceae</taxon>
        <taxon>Rauvolfioideae</taxon>
        <taxon>Vinceae</taxon>
        <taxon>Catharanthinae</taxon>
        <taxon>Catharanthus</taxon>
    </lineage>
</organism>
<gene>
    <name evidence="1" type="ORF">M9H77_03747</name>
</gene>
<keyword evidence="2" id="KW-1185">Reference proteome</keyword>
<evidence type="ECO:0000313" key="1">
    <source>
        <dbReference type="EMBL" id="KAI5682519.1"/>
    </source>
</evidence>
<evidence type="ECO:0000313" key="2">
    <source>
        <dbReference type="Proteomes" id="UP001060085"/>
    </source>
</evidence>
<proteinExistence type="predicted"/>